<evidence type="ECO:0000313" key="1">
    <source>
        <dbReference type="EMBL" id="ETS00722.1"/>
    </source>
</evidence>
<dbReference type="EMBL" id="KI911151">
    <property type="protein sequence ID" value="ETS00722.1"/>
    <property type="molecule type" value="Genomic_DNA"/>
</dbReference>
<proteinExistence type="predicted"/>
<protein>
    <submittedName>
        <fullName evidence="1">Uncharacterized protein</fullName>
    </submittedName>
</protein>
<dbReference type="KEGG" id="trr:M419DRAFT_36660"/>
<organism evidence="1 2">
    <name type="scientific">Hypocrea jecorina (strain ATCC 56765 / BCRC 32924 / NRRL 11460 / Rut C-30)</name>
    <name type="common">Trichoderma reesei</name>
    <dbReference type="NCBI Taxonomy" id="1344414"/>
    <lineage>
        <taxon>Eukaryota</taxon>
        <taxon>Fungi</taxon>
        <taxon>Dikarya</taxon>
        <taxon>Ascomycota</taxon>
        <taxon>Pezizomycotina</taxon>
        <taxon>Sordariomycetes</taxon>
        <taxon>Hypocreomycetidae</taxon>
        <taxon>Hypocreales</taxon>
        <taxon>Hypocreaceae</taxon>
        <taxon>Trichoderma</taxon>
    </lineage>
</organism>
<gene>
    <name evidence="1" type="ORF">M419DRAFT_36660</name>
</gene>
<dbReference type="Proteomes" id="UP000024376">
    <property type="component" value="Unassembled WGS sequence"/>
</dbReference>
<name>A0A024S944_HYPJR</name>
<evidence type="ECO:0000313" key="2">
    <source>
        <dbReference type="Proteomes" id="UP000024376"/>
    </source>
</evidence>
<accession>A0A024S944</accession>
<dbReference type="HOGENOM" id="CLU_2225080_0_0_1"/>
<reference evidence="2" key="1">
    <citation type="journal article" date="2013" name="Ind. Biotechnol.">
        <title>Comparative genomics analysis of Trichoderma reesei strains.</title>
        <authorList>
            <person name="Koike H."/>
            <person name="Aerts A."/>
            <person name="LaButti K."/>
            <person name="Grigoriev I.V."/>
            <person name="Baker S.E."/>
        </authorList>
    </citation>
    <scope>NUCLEOTIDE SEQUENCE [LARGE SCALE GENOMIC DNA]</scope>
    <source>
        <strain evidence="2">ATCC 56765 / BCRC 32924 / NRRL 11460 / Rut C-30</strain>
    </source>
</reference>
<sequence>MNPNWQAERITQSSLKLSNTSTFQTALKLQAPTSVMATLVRIAFSGSFYNNVDMLASHSLYKGGECSRSLRSALFSATDGSRRRKSSCGSGSECFTAEQNLGNACT</sequence>
<dbReference type="AlphaFoldDB" id="A0A024S944"/>